<dbReference type="PROSITE" id="PS50071">
    <property type="entry name" value="HOMEOBOX_2"/>
    <property type="match status" value="1"/>
</dbReference>
<dbReference type="SMART" id="SM00389">
    <property type="entry name" value="HOX"/>
    <property type="match status" value="1"/>
</dbReference>
<dbReference type="FunFam" id="1.10.10.60:FF:000004">
    <property type="entry name" value="Meis2 homeobox isoform 2c"/>
    <property type="match status" value="1"/>
</dbReference>
<dbReference type="InterPro" id="IPR032453">
    <property type="entry name" value="PKNOX/Meis_N"/>
</dbReference>
<evidence type="ECO:0000313" key="9">
    <source>
        <dbReference type="Proteomes" id="UP000663868"/>
    </source>
</evidence>
<feature type="compositionally biased region" description="Polar residues" evidence="6">
    <location>
        <begin position="181"/>
        <end position="206"/>
    </location>
</feature>
<dbReference type="InterPro" id="IPR050224">
    <property type="entry name" value="TALE_homeobox"/>
</dbReference>
<dbReference type="AlphaFoldDB" id="A0A818WH89"/>
<feature type="region of interest" description="Disordered" evidence="6">
    <location>
        <begin position="431"/>
        <end position="450"/>
    </location>
</feature>
<dbReference type="CDD" id="cd00086">
    <property type="entry name" value="homeodomain"/>
    <property type="match status" value="1"/>
</dbReference>
<reference evidence="8" key="1">
    <citation type="submission" date="2021-02" db="EMBL/GenBank/DDBJ databases">
        <authorList>
            <person name="Nowell W R."/>
        </authorList>
    </citation>
    <scope>NUCLEOTIDE SEQUENCE</scope>
</reference>
<gene>
    <name evidence="8" type="ORF">KXQ929_LOCUS12599</name>
</gene>
<evidence type="ECO:0000256" key="2">
    <source>
        <dbReference type="ARBA" id="ARBA00023125"/>
    </source>
</evidence>
<evidence type="ECO:0000256" key="6">
    <source>
        <dbReference type="SAM" id="MobiDB-lite"/>
    </source>
</evidence>
<evidence type="ECO:0000256" key="4">
    <source>
        <dbReference type="ARBA" id="ARBA00023242"/>
    </source>
</evidence>
<accession>A0A818WH89</accession>
<protein>
    <recommendedName>
        <fullName evidence="7">Homeobox domain-containing protein</fullName>
    </recommendedName>
</protein>
<comment type="caution">
    <text evidence="8">The sequence shown here is derived from an EMBL/GenBank/DDBJ whole genome shotgun (WGS) entry which is preliminary data.</text>
</comment>
<dbReference type="InterPro" id="IPR008422">
    <property type="entry name" value="KN_HD"/>
</dbReference>
<name>A0A818WH89_9BILA</name>
<evidence type="ECO:0000256" key="3">
    <source>
        <dbReference type="ARBA" id="ARBA00023155"/>
    </source>
</evidence>
<dbReference type="GO" id="GO:0006355">
    <property type="term" value="P:regulation of DNA-templated transcription"/>
    <property type="evidence" value="ECO:0007669"/>
    <property type="project" value="InterPro"/>
</dbReference>
<proteinExistence type="inferred from homology"/>
<dbReference type="InterPro" id="IPR009057">
    <property type="entry name" value="Homeodomain-like_sf"/>
</dbReference>
<dbReference type="GO" id="GO:0003677">
    <property type="term" value="F:DNA binding"/>
    <property type="evidence" value="ECO:0007669"/>
    <property type="project" value="UniProtKB-UniRule"/>
</dbReference>
<dbReference type="Gene3D" id="1.10.10.60">
    <property type="entry name" value="Homeodomain-like"/>
    <property type="match status" value="1"/>
</dbReference>
<keyword evidence="3 5" id="KW-0371">Homeobox</keyword>
<feature type="compositionally biased region" description="Basic and acidic residues" evidence="6">
    <location>
        <begin position="248"/>
        <end position="257"/>
    </location>
</feature>
<feature type="DNA-binding region" description="Homeobox" evidence="5">
    <location>
        <begin position="278"/>
        <end position="340"/>
    </location>
</feature>
<organism evidence="8 9">
    <name type="scientific">Adineta steineri</name>
    <dbReference type="NCBI Taxonomy" id="433720"/>
    <lineage>
        <taxon>Eukaryota</taxon>
        <taxon>Metazoa</taxon>
        <taxon>Spiralia</taxon>
        <taxon>Gnathifera</taxon>
        <taxon>Rotifera</taxon>
        <taxon>Eurotatoria</taxon>
        <taxon>Bdelloidea</taxon>
        <taxon>Adinetida</taxon>
        <taxon>Adinetidae</taxon>
        <taxon>Adineta</taxon>
    </lineage>
</organism>
<feature type="compositionally biased region" description="Polar residues" evidence="6">
    <location>
        <begin position="227"/>
        <end position="247"/>
    </location>
</feature>
<dbReference type="PANTHER" id="PTHR11850">
    <property type="entry name" value="HOMEOBOX PROTEIN TRANSCRIPTION FACTORS"/>
    <property type="match status" value="1"/>
</dbReference>
<comment type="similarity">
    <text evidence="1">Belongs to the TALE/MEIS homeobox family.</text>
</comment>
<evidence type="ECO:0000256" key="5">
    <source>
        <dbReference type="PROSITE-ProRule" id="PRU00108"/>
    </source>
</evidence>
<dbReference type="GO" id="GO:0005634">
    <property type="term" value="C:nucleus"/>
    <property type="evidence" value="ECO:0007669"/>
    <property type="project" value="UniProtKB-SubCell"/>
</dbReference>
<feature type="region of interest" description="Disordered" evidence="6">
    <location>
        <begin position="181"/>
        <end position="281"/>
    </location>
</feature>
<dbReference type="Pfam" id="PF16493">
    <property type="entry name" value="Meis_PKNOX_N"/>
    <property type="match status" value="1"/>
</dbReference>
<sequence>MTTNTTNFYYQQYNPSQTTLLQPTTTTTNNTDSNKLDKDIIYNHPLFPLLAIIFDKCELATNSSRDANNPNYACSLTSFSEDVVEFTKQLTKEHLPCQTSNPEIDSLMIQAIQILRFHLLELEKVHELCDNFCQRYIHLLKGKMPMDIIMDDRDLSFSKSDDEQSEMSNHDYEQDIKSVRSLSQTSTNDHNQTLKSNSDSSESRSPIQHHHPHHNHHQQQQQQQQQFLSIQQPSNYMPSSTIQYSHQSIDETDKSSENFESSIEGDYYEENDDNNKRRQKKRGIFPKAATSLMRAWLFQHLNHPYPSEEQKKILARETNLNILQVNNWFINARRRIVQPMIDQSNRAAITHKVMGSDYNDLMTTNPYHTFDPTRTPYGFQPNLYDEMAATSAYCPPPTSYPSCPSMHPSSFFAAAAAAAAVAAVGNNTTSIQHGISPSSSSPYHGQESGE</sequence>
<keyword evidence="2 5" id="KW-0238">DNA-binding</keyword>
<feature type="compositionally biased region" description="Basic residues" evidence="6">
    <location>
        <begin position="207"/>
        <end position="217"/>
    </location>
</feature>
<feature type="domain" description="Homeobox" evidence="7">
    <location>
        <begin position="276"/>
        <end position="339"/>
    </location>
</feature>
<dbReference type="EMBL" id="CAJOBB010000651">
    <property type="protein sequence ID" value="CAF3723991.1"/>
    <property type="molecule type" value="Genomic_DNA"/>
</dbReference>
<keyword evidence="4 5" id="KW-0539">Nucleus</keyword>
<evidence type="ECO:0000256" key="1">
    <source>
        <dbReference type="ARBA" id="ARBA00009661"/>
    </source>
</evidence>
<dbReference type="Proteomes" id="UP000663868">
    <property type="component" value="Unassembled WGS sequence"/>
</dbReference>
<evidence type="ECO:0000259" key="7">
    <source>
        <dbReference type="PROSITE" id="PS50071"/>
    </source>
</evidence>
<dbReference type="InterPro" id="IPR001356">
    <property type="entry name" value="HD"/>
</dbReference>
<dbReference type="SUPFAM" id="SSF46689">
    <property type="entry name" value="Homeodomain-like"/>
    <property type="match status" value="1"/>
</dbReference>
<evidence type="ECO:0000313" key="8">
    <source>
        <dbReference type="EMBL" id="CAF3723991.1"/>
    </source>
</evidence>
<comment type="subcellular location">
    <subcellularLocation>
        <location evidence="5">Nucleus</location>
    </subcellularLocation>
</comment>
<dbReference type="Pfam" id="PF05920">
    <property type="entry name" value="Homeobox_KN"/>
    <property type="match status" value="1"/>
</dbReference>